<keyword evidence="1" id="KW-0479">Metal-binding</keyword>
<feature type="coiled-coil region" evidence="4">
    <location>
        <begin position="116"/>
        <end position="150"/>
    </location>
</feature>
<evidence type="ECO:0000256" key="1">
    <source>
        <dbReference type="ARBA" id="ARBA00022723"/>
    </source>
</evidence>
<name>A0AAD5P3Z8_ACENE</name>
<keyword evidence="2" id="KW-0863">Zinc-finger</keyword>
<reference evidence="5" key="2">
    <citation type="submission" date="2023-02" db="EMBL/GenBank/DDBJ databases">
        <authorList>
            <person name="Swenson N.G."/>
            <person name="Wegrzyn J.L."/>
            <person name="Mcevoy S.L."/>
        </authorList>
    </citation>
    <scope>NUCLEOTIDE SEQUENCE</scope>
    <source>
        <strain evidence="5">91603</strain>
        <tissue evidence="5">Leaf</tissue>
    </source>
</reference>
<dbReference type="PANTHER" id="PTHR42647:SF10">
    <property type="entry name" value="F2G19.2"/>
    <property type="match status" value="1"/>
</dbReference>
<comment type="caution">
    <text evidence="5">The sequence shown here is derived from an EMBL/GenBank/DDBJ whole genome shotgun (WGS) entry which is preliminary data.</text>
</comment>
<evidence type="ECO:0000256" key="3">
    <source>
        <dbReference type="ARBA" id="ARBA00022833"/>
    </source>
</evidence>
<dbReference type="EMBL" id="JAJSOW010000003">
    <property type="protein sequence ID" value="KAI9196376.1"/>
    <property type="molecule type" value="Genomic_DNA"/>
</dbReference>
<dbReference type="AlphaFoldDB" id="A0AAD5P3Z8"/>
<reference evidence="5" key="1">
    <citation type="journal article" date="2022" name="Plant J.">
        <title>Strategies of tolerance reflected in two North American maple genomes.</title>
        <authorList>
            <person name="McEvoy S.L."/>
            <person name="Sezen U.U."/>
            <person name="Trouern-Trend A."/>
            <person name="McMahon S.M."/>
            <person name="Schaberg P.G."/>
            <person name="Yang J."/>
            <person name="Wegrzyn J.L."/>
            <person name="Swenson N.G."/>
        </authorList>
    </citation>
    <scope>NUCLEOTIDE SEQUENCE</scope>
    <source>
        <strain evidence="5">91603</strain>
    </source>
</reference>
<evidence type="ECO:0000256" key="2">
    <source>
        <dbReference type="ARBA" id="ARBA00022771"/>
    </source>
</evidence>
<protein>
    <submittedName>
        <fullName evidence="5">Uncharacterized protein</fullName>
    </submittedName>
</protein>
<evidence type="ECO:0000313" key="5">
    <source>
        <dbReference type="EMBL" id="KAI9196376.1"/>
    </source>
</evidence>
<proteinExistence type="predicted"/>
<accession>A0AAD5P3Z8</accession>
<evidence type="ECO:0000256" key="4">
    <source>
        <dbReference type="SAM" id="Coils"/>
    </source>
</evidence>
<dbReference type="Proteomes" id="UP001064489">
    <property type="component" value="Chromosome 1"/>
</dbReference>
<keyword evidence="3" id="KW-0862">Zinc</keyword>
<dbReference type="PANTHER" id="PTHR42647">
    <property type="entry name" value="SBP (S-RIBONUCLEASE BINDING PROTEIN) FAMILY PROTEIN"/>
    <property type="match status" value="1"/>
</dbReference>
<gene>
    <name evidence="5" type="ORF">LWI28_023419</name>
</gene>
<evidence type="ECO:0000313" key="6">
    <source>
        <dbReference type="Proteomes" id="UP001064489"/>
    </source>
</evidence>
<sequence>MKPHSSPEDHRDFRTVKFFSKRRWLRLNTTFKTTINNHTTNTNSSSSSPKISETFTQSTVRFRCRQIITTQLFWRISLSILRTFLPFHVVGFAPGPVNATDGSDVCVGGRGYAMELWNYEAEVENINKRNMELEEKMEELTVEAGAWQQRARCNENMISALKFNLHQVYAQSRDSKEGCGDS</sequence>
<dbReference type="GO" id="GO:0004842">
    <property type="term" value="F:ubiquitin-protein transferase activity"/>
    <property type="evidence" value="ECO:0007669"/>
    <property type="project" value="TreeGrafter"/>
</dbReference>
<organism evidence="5 6">
    <name type="scientific">Acer negundo</name>
    <name type="common">Box elder</name>
    <dbReference type="NCBI Taxonomy" id="4023"/>
    <lineage>
        <taxon>Eukaryota</taxon>
        <taxon>Viridiplantae</taxon>
        <taxon>Streptophyta</taxon>
        <taxon>Embryophyta</taxon>
        <taxon>Tracheophyta</taxon>
        <taxon>Spermatophyta</taxon>
        <taxon>Magnoliopsida</taxon>
        <taxon>eudicotyledons</taxon>
        <taxon>Gunneridae</taxon>
        <taxon>Pentapetalae</taxon>
        <taxon>rosids</taxon>
        <taxon>malvids</taxon>
        <taxon>Sapindales</taxon>
        <taxon>Sapindaceae</taxon>
        <taxon>Hippocastanoideae</taxon>
        <taxon>Acereae</taxon>
        <taxon>Acer</taxon>
    </lineage>
</organism>
<keyword evidence="6" id="KW-1185">Reference proteome</keyword>
<dbReference type="GO" id="GO:0008270">
    <property type="term" value="F:zinc ion binding"/>
    <property type="evidence" value="ECO:0007669"/>
    <property type="project" value="UniProtKB-KW"/>
</dbReference>
<keyword evidence="4" id="KW-0175">Coiled coil</keyword>